<keyword evidence="1" id="KW-0732">Signal</keyword>
<evidence type="ECO:0000313" key="2">
    <source>
        <dbReference type="Ensembl" id="ENSNPEP00000019564.1"/>
    </source>
</evidence>
<sequence length="90" mass="10202">MLQHSFFLPADHVLLLCFSSNSCFSLCPNPCLFPAAFRASCAIFTKTCFFFFPYIGSQNPGRLCIHILTMETFIFLDEQKTHRSALNGID</sequence>
<evidence type="ECO:0008006" key="4">
    <source>
        <dbReference type="Google" id="ProtNLM"/>
    </source>
</evidence>
<feature type="signal peptide" evidence="1">
    <location>
        <begin position="1"/>
        <end position="25"/>
    </location>
</feature>
<evidence type="ECO:0000313" key="3">
    <source>
        <dbReference type="Proteomes" id="UP000694420"/>
    </source>
</evidence>
<dbReference type="Proteomes" id="UP000694420">
    <property type="component" value="Unplaced"/>
</dbReference>
<evidence type="ECO:0000256" key="1">
    <source>
        <dbReference type="SAM" id="SignalP"/>
    </source>
</evidence>
<accession>A0A8C7EH62</accession>
<protein>
    <recommendedName>
        <fullName evidence="4">Secreted protein</fullName>
    </recommendedName>
</protein>
<keyword evidence="3" id="KW-1185">Reference proteome</keyword>
<organism evidence="2 3">
    <name type="scientific">Nothoprocta perdicaria</name>
    <name type="common">Chilean tinamou</name>
    <name type="synonym">Crypturus perdicarius</name>
    <dbReference type="NCBI Taxonomy" id="30464"/>
    <lineage>
        <taxon>Eukaryota</taxon>
        <taxon>Metazoa</taxon>
        <taxon>Chordata</taxon>
        <taxon>Craniata</taxon>
        <taxon>Vertebrata</taxon>
        <taxon>Euteleostomi</taxon>
        <taxon>Archelosauria</taxon>
        <taxon>Archosauria</taxon>
        <taxon>Dinosauria</taxon>
        <taxon>Saurischia</taxon>
        <taxon>Theropoda</taxon>
        <taxon>Coelurosauria</taxon>
        <taxon>Aves</taxon>
        <taxon>Palaeognathae</taxon>
        <taxon>Tinamiformes</taxon>
        <taxon>Tinamidae</taxon>
        <taxon>Nothoprocta</taxon>
    </lineage>
</organism>
<reference evidence="2" key="2">
    <citation type="submission" date="2025-09" db="UniProtKB">
        <authorList>
            <consortium name="Ensembl"/>
        </authorList>
    </citation>
    <scope>IDENTIFICATION</scope>
</reference>
<name>A0A8C7EH62_NOTPE</name>
<reference evidence="2" key="1">
    <citation type="submission" date="2025-08" db="UniProtKB">
        <authorList>
            <consortium name="Ensembl"/>
        </authorList>
    </citation>
    <scope>IDENTIFICATION</scope>
</reference>
<dbReference type="AlphaFoldDB" id="A0A8C7EH62"/>
<proteinExistence type="predicted"/>
<dbReference type="Ensembl" id="ENSNPET00000020066.1">
    <property type="protein sequence ID" value="ENSNPEP00000019564.1"/>
    <property type="gene ID" value="ENSNPEG00000014574.1"/>
</dbReference>
<feature type="chain" id="PRO_5034424662" description="Secreted protein" evidence="1">
    <location>
        <begin position="26"/>
        <end position="90"/>
    </location>
</feature>